<feature type="transmembrane region" description="Helical" evidence="1">
    <location>
        <begin position="233"/>
        <end position="255"/>
    </location>
</feature>
<evidence type="ECO:0000256" key="1">
    <source>
        <dbReference type="SAM" id="Phobius"/>
    </source>
</evidence>
<organism evidence="3 4">
    <name type="scientific">Pseudomonas laurentiana</name>
    <dbReference type="NCBI Taxonomy" id="2364649"/>
    <lineage>
        <taxon>Bacteria</taxon>
        <taxon>Pseudomonadati</taxon>
        <taxon>Pseudomonadota</taxon>
        <taxon>Gammaproteobacteria</taxon>
        <taxon>Pseudomonadales</taxon>
        <taxon>Pseudomonadaceae</taxon>
        <taxon>Pseudomonas</taxon>
    </lineage>
</organism>
<feature type="domain" description="Putative cyclic diguanylate phosphodiesterase CSS motif-containing" evidence="2">
    <location>
        <begin position="45"/>
        <end position="230"/>
    </location>
</feature>
<comment type="caution">
    <text evidence="3">The sequence shown here is derived from an EMBL/GenBank/DDBJ whole genome shotgun (WGS) entry which is preliminary data.</text>
</comment>
<feature type="transmembrane region" description="Helical" evidence="1">
    <location>
        <begin position="12"/>
        <end position="35"/>
    </location>
</feature>
<accession>A0A6I5RLG7</accession>
<gene>
    <name evidence="3" type="ORF">G3O07_01980</name>
</gene>
<keyword evidence="4" id="KW-1185">Reference proteome</keyword>
<evidence type="ECO:0000313" key="3">
    <source>
        <dbReference type="EMBL" id="NES08777.1"/>
    </source>
</evidence>
<keyword evidence="1" id="KW-0812">Transmembrane</keyword>
<keyword evidence="1" id="KW-0472">Membrane</keyword>
<dbReference type="EMBL" id="JAAHBT010000017">
    <property type="protein sequence ID" value="NES08777.1"/>
    <property type="molecule type" value="Genomic_DNA"/>
</dbReference>
<evidence type="ECO:0000313" key="4">
    <source>
        <dbReference type="Proteomes" id="UP000471751"/>
    </source>
</evidence>
<proteinExistence type="predicted"/>
<sequence length="263" mass="29188">MAIHKKRAGRVLLEFLTIMLIGLTPVASGLLIIALQVDRKHLEAAEKSALEALERIETVIETLHTSSSKVLSLAELACDKAMPRLRVEVVSEPNLRSLVLLRENRAYCSTQHGESEIIIDPGTFHNQKLLLAAGNQVTPDSPVLYYRLQEYPFGVLSLTNGLLLQQMISAIKEPATVIVQFGTAYLSETGIVEDMNHTNINEQYLQVVSHKHGFIVHSGFADGSTWQEVRSNMLASAPSLLLVGIITSAFVYWSLFSRRNRKP</sequence>
<dbReference type="Proteomes" id="UP000471751">
    <property type="component" value="Unassembled WGS sequence"/>
</dbReference>
<dbReference type="AlphaFoldDB" id="A0A6I5RLG7"/>
<reference evidence="3 4" key="1">
    <citation type="submission" date="2020-02" db="EMBL/GenBank/DDBJ databases">
        <title>Broccoli isolated Pseudomonas sp.</title>
        <authorList>
            <person name="Fujikawa T."/>
            <person name="Sawada H."/>
        </authorList>
    </citation>
    <scope>NUCLEOTIDE SEQUENCE [LARGE SCALE GENOMIC DNA]</scope>
    <source>
        <strain evidence="3 4">JCM 32154</strain>
    </source>
</reference>
<dbReference type="InterPro" id="IPR024744">
    <property type="entry name" value="CSS-motif_dom"/>
</dbReference>
<protein>
    <recommendedName>
        <fullName evidence="2">Putative cyclic diguanylate phosphodiesterase CSS motif-containing domain-containing protein</fullName>
    </recommendedName>
</protein>
<name>A0A6I5RLG7_9PSED</name>
<keyword evidence="1" id="KW-1133">Transmembrane helix</keyword>
<dbReference type="Pfam" id="PF12792">
    <property type="entry name" value="CSS-motif"/>
    <property type="match status" value="1"/>
</dbReference>
<dbReference type="RefSeq" id="WP_163931962.1">
    <property type="nucleotide sequence ID" value="NZ_BMQU01000003.1"/>
</dbReference>
<evidence type="ECO:0000259" key="2">
    <source>
        <dbReference type="Pfam" id="PF12792"/>
    </source>
</evidence>